<keyword evidence="1" id="KW-0812">Transmembrane</keyword>
<dbReference type="OrthoDB" id="5877222at2759"/>
<proteinExistence type="predicted"/>
<dbReference type="eggNOG" id="ENOG502TJKN">
    <property type="taxonomic scope" value="Eukaryota"/>
</dbReference>
<feature type="transmembrane region" description="Helical" evidence="1">
    <location>
        <begin position="76"/>
        <end position="101"/>
    </location>
</feature>
<dbReference type="AlphaFoldDB" id="G0MU69"/>
<dbReference type="InterPro" id="IPR019422">
    <property type="entry name" value="7TM_GPCR_serpentine_rcpt_Srh"/>
</dbReference>
<feature type="transmembrane region" description="Helical" evidence="1">
    <location>
        <begin position="113"/>
        <end position="135"/>
    </location>
</feature>
<dbReference type="InParanoid" id="G0MU69"/>
<keyword evidence="1" id="KW-1133">Transmembrane helix</keyword>
<dbReference type="SUPFAM" id="SSF81321">
    <property type="entry name" value="Family A G protein-coupled receptor-like"/>
    <property type="match status" value="1"/>
</dbReference>
<gene>
    <name evidence="2" type="ORF">CAEBREN_30177</name>
</gene>
<reference evidence="3" key="1">
    <citation type="submission" date="2011-07" db="EMBL/GenBank/DDBJ databases">
        <authorList>
            <consortium name="Caenorhabditis brenneri Sequencing and Analysis Consortium"/>
            <person name="Wilson R.K."/>
        </authorList>
    </citation>
    <scope>NUCLEOTIDE SEQUENCE [LARGE SCALE GENOMIC DNA]</scope>
    <source>
        <strain evidence="3">PB2801</strain>
    </source>
</reference>
<evidence type="ECO:0000313" key="3">
    <source>
        <dbReference type="Proteomes" id="UP000008068"/>
    </source>
</evidence>
<feature type="transmembrane region" description="Helical" evidence="1">
    <location>
        <begin position="33"/>
        <end position="55"/>
    </location>
</feature>
<name>G0MU69_CAEBE</name>
<evidence type="ECO:0000256" key="1">
    <source>
        <dbReference type="SAM" id="Phobius"/>
    </source>
</evidence>
<dbReference type="InterPro" id="IPR053220">
    <property type="entry name" value="Nematode_rcpt-like_serp_H"/>
</dbReference>
<protein>
    <recommendedName>
        <fullName evidence="4">Serpentine Receptor, class H</fullName>
    </recommendedName>
</protein>
<evidence type="ECO:0008006" key="4">
    <source>
        <dbReference type="Google" id="ProtNLM"/>
    </source>
</evidence>
<keyword evidence="3" id="KW-1185">Reference proteome</keyword>
<dbReference type="PANTHER" id="PTHR22941:SF2">
    <property type="entry name" value="SERPENTINE RECEPTOR, CLASS H-RELATED"/>
    <property type="match status" value="1"/>
</dbReference>
<evidence type="ECO:0000313" key="2">
    <source>
        <dbReference type="EMBL" id="EGT44084.1"/>
    </source>
</evidence>
<dbReference type="Pfam" id="PF10318">
    <property type="entry name" value="7TM_GPCR_Srh"/>
    <property type="match status" value="1"/>
</dbReference>
<accession>G0MU69</accession>
<sequence>MSKLNFFQKLPPLPDYMVQSSIFVFTEDGTYHLIMFLILIPFVCIEVFIFVRALIKTTTQLLASNKMSDKTYELQKKFFIALAIQCGVPILTLIMPFAYSWVSILWRYYNQGLMNIAVLMTTMHGLSSTLVMLIVHRPYRQALVSMFVSKEGTPKGYGFRRNTLMIAVNLAFFRF</sequence>
<dbReference type="HOGENOM" id="CLU_042960_3_0_1"/>
<dbReference type="PANTHER" id="PTHR22941">
    <property type="entry name" value="SERPENTINE RECEPTOR"/>
    <property type="match status" value="1"/>
</dbReference>
<dbReference type="EMBL" id="GL379812">
    <property type="protein sequence ID" value="EGT44084.1"/>
    <property type="molecule type" value="Genomic_DNA"/>
</dbReference>
<keyword evidence="1" id="KW-0472">Membrane</keyword>
<organism evidence="3">
    <name type="scientific">Caenorhabditis brenneri</name>
    <name type="common">Nematode worm</name>
    <dbReference type="NCBI Taxonomy" id="135651"/>
    <lineage>
        <taxon>Eukaryota</taxon>
        <taxon>Metazoa</taxon>
        <taxon>Ecdysozoa</taxon>
        <taxon>Nematoda</taxon>
        <taxon>Chromadorea</taxon>
        <taxon>Rhabditida</taxon>
        <taxon>Rhabditina</taxon>
        <taxon>Rhabditomorpha</taxon>
        <taxon>Rhabditoidea</taxon>
        <taxon>Rhabditidae</taxon>
        <taxon>Peloderinae</taxon>
        <taxon>Caenorhabditis</taxon>
    </lineage>
</organism>
<dbReference type="Proteomes" id="UP000008068">
    <property type="component" value="Unassembled WGS sequence"/>
</dbReference>